<evidence type="ECO:0000256" key="4">
    <source>
        <dbReference type="ARBA" id="ARBA00022824"/>
    </source>
</evidence>
<comment type="caution">
    <text evidence="10">The sequence shown here is derived from an EMBL/GenBank/DDBJ whole genome shotgun (WGS) entry which is preliminary data.</text>
</comment>
<keyword evidence="11" id="KW-1185">Reference proteome</keyword>
<evidence type="ECO:0000256" key="3">
    <source>
        <dbReference type="ARBA" id="ARBA00022801"/>
    </source>
</evidence>
<dbReference type="GO" id="GO:0010945">
    <property type="term" value="F:coenzyme A diphosphatase activity"/>
    <property type="evidence" value="ECO:0007669"/>
    <property type="project" value="InterPro"/>
</dbReference>
<name>A0A4U7KVM5_9BASI</name>
<dbReference type="AlphaFoldDB" id="A0A4U7KVM5"/>
<dbReference type="GO" id="GO:0008654">
    <property type="term" value="P:phospholipid biosynthetic process"/>
    <property type="evidence" value="ECO:0007669"/>
    <property type="project" value="TreeGrafter"/>
</dbReference>
<dbReference type="OrthoDB" id="5579088at2759"/>
<feature type="transmembrane region" description="Helical" evidence="9">
    <location>
        <begin position="329"/>
        <end position="350"/>
    </location>
</feature>
<evidence type="ECO:0000313" key="11">
    <source>
        <dbReference type="Proteomes" id="UP000306050"/>
    </source>
</evidence>
<dbReference type="PANTHER" id="PTHR23129:SF0">
    <property type="entry name" value="ACYL-COENZYME A DIPHOSPHATASE FITM2"/>
    <property type="match status" value="1"/>
</dbReference>
<evidence type="ECO:0000256" key="7">
    <source>
        <dbReference type="ARBA" id="ARBA00023136"/>
    </source>
</evidence>
<dbReference type="Proteomes" id="UP000306050">
    <property type="component" value="Chromosome SGRAM_15"/>
</dbReference>
<evidence type="ECO:0000256" key="5">
    <source>
        <dbReference type="ARBA" id="ARBA00022989"/>
    </source>
</evidence>
<accession>A0A4U7KVM5</accession>
<keyword evidence="5 9" id="KW-1133">Transmembrane helix</keyword>
<evidence type="ECO:0000256" key="2">
    <source>
        <dbReference type="ARBA" id="ARBA00022692"/>
    </source>
</evidence>
<feature type="transmembrane region" description="Helical" evidence="9">
    <location>
        <begin position="25"/>
        <end position="44"/>
    </location>
</feature>
<dbReference type="GeneID" id="40725444"/>
<dbReference type="PANTHER" id="PTHR23129">
    <property type="entry name" value="ACYL-COENZYME A DIPHOSPHATASE FITM2"/>
    <property type="match status" value="1"/>
</dbReference>
<evidence type="ECO:0000256" key="1">
    <source>
        <dbReference type="ARBA" id="ARBA00004477"/>
    </source>
</evidence>
<dbReference type="GO" id="GO:0019915">
    <property type="term" value="P:lipid storage"/>
    <property type="evidence" value="ECO:0007669"/>
    <property type="project" value="InterPro"/>
</dbReference>
<evidence type="ECO:0000256" key="9">
    <source>
        <dbReference type="SAM" id="Phobius"/>
    </source>
</evidence>
<reference evidence="10 11" key="1">
    <citation type="submission" date="2019-05" db="EMBL/GenBank/DDBJ databases">
        <title>Sporisorium graminicola CBS 10092 draft sequencing and annotation.</title>
        <authorList>
            <person name="Solano-Gonzalez S."/>
            <person name="Caddick M.X."/>
            <person name="Darby A."/>
        </authorList>
    </citation>
    <scope>NUCLEOTIDE SEQUENCE [LARGE SCALE GENOMIC DNA]</scope>
    <source>
        <strain evidence="10 11">CBS 10092</strain>
    </source>
</reference>
<dbReference type="GO" id="GO:0034389">
    <property type="term" value="P:lipid droplet organization"/>
    <property type="evidence" value="ECO:0007669"/>
    <property type="project" value="TreeGrafter"/>
</dbReference>
<keyword evidence="2 9" id="KW-0812">Transmembrane</keyword>
<dbReference type="GO" id="GO:0005789">
    <property type="term" value="C:endoplasmic reticulum membrane"/>
    <property type="evidence" value="ECO:0007669"/>
    <property type="project" value="UniProtKB-SubCell"/>
</dbReference>
<comment type="subcellular location">
    <subcellularLocation>
        <location evidence="1">Endoplasmic reticulum membrane</location>
        <topology evidence="1">Multi-pass membrane protein</topology>
    </subcellularLocation>
</comment>
<organism evidence="10 11">
    <name type="scientific">Sporisorium graminicola</name>
    <dbReference type="NCBI Taxonomy" id="280036"/>
    <lineage>
        <taxon>Eukaryota</taxon>
        <taxon>Fungi</taxon>
        <taxon>Dikarya</taxon>
        <taxon>Basidiomycota</taxon>
        <taxon>Ustilaginomycotina</taxon>
        <taxon>Ustilaginomycetes</taxon>
        <taxon>Ustilaginales</taxon>
        <taxon>Ustilaginaceae</taxon>
        <taxon>Sporisorium</taxon>
    </lineage>
</organism>
<proteinExistence type="predicted"/>
<sequence length="380" mass="40594">MSSPSTTRQQRRQSKLPLGLQPHHLALALYFTSIVVLGTVYSVVYGTHLDNVRISSGVAGSANSQFPATLPGAAVAPAPIQNGVEGMTNLGPIPPTILLPPHHALNYWANRKNIVNQIFVKKAWLWTTIAWFLQLFFLRLAPSSSTTATTTTTASVKPRTSAVVGSRVDHKKDEDTVVDPPAQATITSPVSISVLRYLIATALWLLFANWFFGPPLSERILTATGAVCVPSTNPDQSPVEDLYCRTRTPLSTSSHPALFATSSAASKSIRAIWKGGHDISGHTFIMVLSSLLLLEDVAPYLSVLLGRSAIGGLLGGVKRGGVGRTRWTGSAYAAVGASVGLVGLWSWMLLNTAVYFHTPQEKVSGLLVGLLAWLALPKGN</sequence>
<evidence type="ECO:0000256" key="8">
    <source>
        <dbReference type="SAM" id="MobiDB-lite"/>
    </source>
</evidence>
<evidence type="ECO:0000256" key="6">
    <source>
        <dbReference type="ARBA" id="ARBA00023098"/>
    </source>
</evidence>
<feature type="transmembrane region" description="Helical" evidence="9">
    <location>
        <begin position="194"/>
        <end position="212"/>
    </location>
</feature>
<gene>
    <name evidence="10" type="ORF">EX895_002549</name>
</gene>
<keyword evidence="7 9" id="KW-0472">Membrane</keyword>
<protein>
    <submittedName>
        <fullName evidence="10">Uncharacterized protein</fullName>
    </submittedName>
</protein>
<dbReference type="KEGG" id="sgra:EX895_002549"/>
<keyword evidence="3" id="KW-0378">Hydrolase</keyword>
<dbReference type="RefSeq" id="XP_029740545.1">
    <property type="nucleotide sequence ID" value="XM_029883147.1"/>
</dbReference>
<dbReference type="EMBL" id="SRRM01000008">
    <property type="protein sequence ID" value="TKY88560.1"/>
    <property type="molecule type" value="Genomic_DNA"/>
</dbReference>
<dbReference type="Pfam" id="PF10261">
    <property type="entry name" value="FIT"/>
    <property type="match status" value="1"/>
</dbReference>
<keyword evidence="4" id="KW-0256">Endoplasmic reticulum</keyword>
<evidence type="ECO:0000313" key="10">
    <source>
        <dbReference type="EMBL" id="TKY88560.1"/>
    </source>
</evidence>
<keyword evidence="6" id="KW-0443">Lipid metabolism</keyword>
<dbReference type="InterPro" id="IPR019388">
    <property type="entry name" value="FIT"/>
</dbReference>
<feature type="region of interest" description="Disordered" evidence="8">
    <location>
        <begin position="148"/>
        <end position="175"/>
    </location>
</feature>